<keyword evidence="2" id="KW-0238">DNA-binding</keyword>
<dbReference type="CDD" id="cd00093">
    <property type="entry name" value="HTH_XRE"/>
    <property type="match status" value="1"/>
</dbReference>
<dbReference type="Pfam" id="PF00717">
    <property type="entry name" value="Peptidase_S24"/>
    <property type="match status" value="1"/>
</dbReference>
<dbReference type="PATRIC" id="fig|1122147.4.peg.1363"/>
<dbReference type="InterPro" id="IPR039418">
    <property type="entry name" value="LexA-like"/>
</dbReference>
<comment type="caution">
    <text evidence="5">The sequence shown here is derived from an EMBL/GenBank/DDBJ whole genome shotgun (WGS) entry which is preliminary data.</text>
</comment>
<sequence length="267" mass="30315">MAKSLFGKRLHDLRLLKKMSQQELADKLNDWAKEHDPSNPSAISKSMISRWENGNTDPQMSYVRLVTKYFGVNPEVFMNESWSLEDDVVDNSVNKNVFTRVNNIVPIYNQLHPARQEKVYNYANDQLKQQQNENVISLDDERQERQPMLLHIAGTVSAGTGEYLPDDDTGDDIPFSGPVPDYDFALRVNGDSMEPMFEDGQIIFVKKCDDCDVHSGQIVIADLNGDAYVKKIDIQPDGVRLVSLNPKYKPILVESFDDFAIQGIVML</sequence>
<dbReference type="Proteomes" id="UP000050949">
    <property type="component" value="Unassembled WGS sequence"/>
</dbReference>
<dbReference type="OrthoDB" id="2475196at2"/>
<dbReference type="GO" id="GO:0003677">
    <property type="term" value="F:DNA binding"/>
    <property type="evidence" value="ECO:0007669"/>
    <property type="project" value="UniProtKB-KW"/>
</dbReference>
<dbReference type="PROSITE" id="PS50943">
    <property type="entry name" value="HTH_CROC1"/>
    <property type="match status" value="1"/>
</dbReference>
<proteinExistence type="predicted"/>
<gene>
    <name evidence="5" type="ORF">FC91_GL001313</name>
</gene>
<evidence type="ECO:0000259" key="4">
    <source>
        <dbReference type="PROSITE" id="PS50943"/>
    </source>
</evidence>
<dbReference type="InterPro" id="IPR001387">
    <property type="entry name" value="Cro/C1-type_HTH"/>
</dbReference>
<dbReference type="CDD" id="cd06529">
    <property type="entry name" value="S24_LexA-like"/>
    <property type="match status" value="1"/>
</dbReference>
<dbReference type="SUPFAM" id="SSF51306">
    <property type="entry name" value="LexA/Signal peptidase"/>
    <property type="match status" value="1"/>
</dbReference>
<dbReference type="Gene3D" id="2.10.109.10">
    <property type="entry name" value="Umud Fragment, subunit A"/>
    <property type="match status" value="1"/>
</dbReference>
<keyword evidence="3" id="KW-0804">Transcription</keyword>
<dbReference type="Pfam" id="PF01381">
    <property type="entry name" value="HTH_3"/>
    <property type="match status" value="1"/>
</dbReference>
<dbReference type="PANTHER" id="PTHR40661">
    <property type="match status" value="1"/>
</dbReference>
<evidence type="ECO:0000256" key="1">
    <source>
        <dbReference type="ARBA" id="ARBA00023015"/>
    </source>
</evidence>
<reference evidence="5 6" key="1">
    <citation type="journal article" date="2015" name="Genome Announc.">
        <title>Expanding the biotechnology potential of lactobacilli through comparative genomics of 213 strains and associated genera.</title>
        <authorList>
            <person name="Sun Z."/>
            <person name="Harris H.M."/>
            <person name="McCann A."/>
            <person name="Guo C."/>
            <person name="Argimon S."/>
            <person name="Zhang W."/>
            <person name="Yang X."/>
            <person name="Jeffery I.B."/>
            <person name="Cooney J.C."/>
            <person name="Kagawa T.F."/>
            <person name="Liu W."/>
            <person name="Song Y."/>
            <person name="Salvetti E."/>
            <person name="Wrobel A."/>
            <person name="Rasinkangas P."/>
            <person name="Parkhill J."/>
            <person name="Rea M.C."/>
            <person name="O'Sullivan O."/>
            <person name="Ritari J."/>
            <person name="Douillard F.P."/>
            <person name="Paul Ross R."/>
            <person name="Yang R."/>
            <person name="Briner A.E."/>
            <person name="Felis G.E."/>
            <person name="de Vos W.M."/>
            <person name="Barrangou R."/>
            <person name="Klaenhammer T.R."/>
            <person name="Caufield P.W."/>
            <person name="Cui Y."/>
            <person name="Zhang H."/>
            <person name="O'Toole P.W."/>
        </authorList>
    </citation>
    <scope>NUCLEOTIDE SEQUENCE [LARGE SCALE GENOMIC DNA]</scope>
    <source>
        <strain evidence="5 6">DSM 16991</strain>
    </source>
</reference>
<dbReference type="PANTHER" id="PTHR40661:SF1">
    <property type="entry name" value="HTH CRO_C1-TYPE DOMAIN-CONTAINING PROTEIN"/>
    <property type="match status" value="1"/>
</dbReference>
<dbReference type="InterPro" id="IPR015927">
    <property type="entry name" value="Peptidase_S24_S26A/B/C"/>
</dbReference>
<organism evidence="5 6">
    <name type="scientific">Schleiferilactobacillus harbinensis DSM 16991</name>
    <dbReference type="NCBI Taxonomy" id="1122147"/>
    <lineage>
        <taxon>Bacteria</taxon>
        <taxon>Bacillati</taxon>
        <taxon>Bacillota</taxon>
        <taxon>Bacilli</taxon>
        <taxon>Lactobacillales</taxon>
        <taxon>Lactobacillaceae</taxon>
        <taxon>Schleiferilactobacillus</taxon>
    </lineage>
</organism>
<dbReference type="eggNOG" id="COG2932">
    <property type="taxonomic scope" value="Bacteria"/>
</dbReference>
<dbReference type="SUPFAM" id="SSF47413">
    <property type="entry name" value="lambda repressor-like DNA-binding domains"/>
    <property type="match status" value="1"/>
</dbReference>
<dbReference type="AlphaFoldDB" id="A0A0R1XDE8"/>
<dbReference type="SMART" id="SM00530">
    <property type="entry name" value="HTH_XRE"/>
    <property type="match status" value="1"/>
</dbReference>
<dbReference type="InterPro" id="IPR010982">
    <property type="entry name" value="Lambda_DNA-bd_dom_sf"/>
</dbReference>
<evidence type="ECO:0000313" key="5">
    <source>
        <dbReference type="EMBL" id="KRM24732.1"/>
    </source>
</evidence>
<accession>A0A0R1XDE8</accession>
<dbReference type="EMBL" id="AZFW01000136">
    <property type="protein sequence ID" value="KRM24732.1"/>
    <property type="molecule type" value="Genomic_DNA"/>
</dbReference>
<evidence type="ECO:0000313" key="6">
    <source>
        <dbReference type="Proteomes" id="UP000050949"/>
    </source>
</evidence>
<protein>
    <recommendedName>
        <fullName evidence="4">HTH cro/C1-type domain-containing protein</fullName>
    </recommendedName>
</protein>
<evidence type="ECO:0000256" key="3">
    <source>
        <dbReference type="ARBA" id="ARBA00023163"/>
    </source>
</evidence>
<name>A0A0R1XDE8_9LACO</name>
<dbReference type="RefSeq" id="WP_051225284.1">
    <property type="nucleotide sequence ID" value="NZ_AUEH01000021.1"/>
</dbReference>
<evidence type="ECO:0000256" key="2">
    <source>
        <dbReference type="ARBA" id="ARBA00023125"/>
    </source>
</evidence>
<dbReference type="InterPro" id="IPR036286">
    <property type="entry name" value="LexA/Signal_pep-like_sf"/>
</dbReference>
<dbReference type="Gene3D" id="1.10.260.40">
    <property type="entry name" value="lambda repressor-like DNA-binding domains"/>
    <property type="match status" value="1"/>
</dbReference>
<feature type="domain" description="HTH cro/C1-type" evidence="4">
    <location>
        <begin position="10"/>
        <end position="77"/>
    </location>
</feature>
<keyword evidence="1" id="KW-0805">Transcription regulation</keyword>